<evidence type="ECO:0000313" key="10">
    <source>
        <dbReference type="Proteomes" id="UP000198312"/>
    </source>
</evidence>
<dbReference type="Pfam" id="PF02016">
    <property type="entry name" value="Peptidase_S66"/>
    <property type="match status" value="1"/>
</dbReference>
<feature type="active site" description="Charge relay system" evidence="6">
    <location>
        <position position="209"/>
    </location>
</feature>
<accession>A0A220U0X1</accession>
<dbReference type="InterPro" id="IPR027478">
    <property type="entry name" value="LdcA_N"/>
</dbReference>
<evidence type="ECO:0000256" key="5">
    <source>
        <dbReference type="ARBA" id="ARBA00022825"/>
    </source>
</evidence>
<keyword evidence="10" id="KW-1185">Reference proteome</keyword>
<protein>
    <submittedName>
        <fullName evidence="9">LD-carboxypeptidase</fullName>
    </submittedName>
</protein>
<comment type="similarity">
    <text evidence="1">Belongs to the peptidase S66 family.</text>
</comment>
<dbReference type="SUPFAM" id="SSF141986">
    <property type="entry name" value="LD-carboxypeptidase A C-terminal domain-like"/>
    <property type="match status" value="1"/>
</dbReference>
<dbReference type="InterPro" id="IPR029062">
    <property type="entry name" value="Class_I_gatase-like"/>
</dbReference>
<dbReference type="GO" id="GO:0006508">
    <property type="term" value="P:proteolysis"/>
    <property type="evidence" value="ECO:0007669"/>
    <property type="project" value="UniProtKB-KW"/>
</dbReference>
<organism evidence="9 10">
    <name type="scientific">Virgibacillus phasianinus</name>
    <dbReference type="NCBI Taxonomy" id="2017483"/>
    <lineage>
        <taxon>Bacteria</taxon>
        <taxon>Bacillati</taxon>
        <taxon>Bacillota</taxon>
        <taxon>Bacilli</taxon>
        <taxon>Bacillales</taxon>
        <taxon>Bacillaceae</taxon>
        <taxon>Virgibacillus</taxon>
    </lineage>
</organism>
<dbReference type="CDD" id="cd07025">
    <property type="entry name" value="Peptidase_S66"/>
    <property type="match status" value="1"/>
</dbReference>
<dbReference type="Gene3D" id="3.40.50.10740">
    <property type="entry name" value="Class I glutamine amidotransferase-like"/>
    <property type="match status" value="1"/>
</dbReference>
<keyword evidence="2 9" id="KW-0121">Carboxypeptidase</keyword>
<dbReference type="KEGG" id="vil:CFK37_04825"/>
<dbReference type="RefSeq" id="WP_089060820.1">
    <property type="nucleotide sequence ID" value="NZ_CP022315.1"/>
</dbReference>
<dbReference type="Pfam" id="PF17676">
    <property type="entry name" value="Peptidase_S66C"/>
    <property type="match status" value="1"/>
</dbReference>
<dbReference type="EMBL" id="CP022315">
    <property type="protein sequence ID" value="ASK61543.1"/>
    <property type="molecule type" value="Genomic_DNA"/>
</dbReference>
<dbReference type="OrthoDB" id="9807329at2"/>
<dbReference type="GO" id="GO:0004180">
    <property type="term" value="F:carboxypeptidase activity"/>
    <property type="evidence" value="ECO:0007669"/>
    <property type="project" value="UniProtKB-KW"/>
</dbReference>
<dbReference type="PIRSF" id="PIRSF028757">
    <property type="entry name" value="LD-carboxypeptidase"/>
    <property type="match status" value="1"/>
</dbReference>
<evidence type="ECO:0000256" key="2">
    <source>
        <dbReference type="ARBA" id="ARBA00022645"/>
    </source>
</evidence>
<feature type="domain" description="LD-carboxypeptidase N-terminal" evidence="7">
    <location>
        <begin position="14"/>
        <end position="129"/>
    </location>
</feature>
<dbReference type="InterPro" id="IPR040449">
    <property type="entry name" value="Peptidase_S66_N"/>
</dbReference>
<feature type="domain" description="LD-carboxypeptidase C-terminal" evidence="8">
    <location>
        <begin position="178"/>
        <end position="287"/>
    </location>
</feature>
<dbReference type="GO" id="GO:0008236">
    <property type="term" value="F:serine-type peptidase activity"/>
    <property type="evidence" value="ECO:0007669"/>
    <property type="project" value="UniProtKB-KW"/>
</dbReference>
<evidence type="ECO:0000259" key="8">
    <source>
        <dbReference type="Pfam" id="PF17676"/>
    </source>
</evidence>
<reference evidence="9 10" key="1">
    <citation type="submission" date="2017-07" db="EMBL/GenBank/DDBJ databases">
        <title>Virgibacillus sp. LM2416.</title>
        <authorList>
            <person name="Tak E.J."/>
            <person name="Bae J.-W."/>
        </authorList>
    </citation>
    <scope>NUCLEOTIDE SEQUENCE [LARGE SCALE GENOMIC DNA]</scope>
    <source>
        <strain evidence="9 10">LM2416</strain>
    </source>
</reference>
<dbReference type="InterPro" id="IPR040921">
    <property type="entry name" value="Peptidase_S66C"/>
</dbReference>
<dbReference type="PANTHER" id="PTHR30237">
    <property type="entry name" value="MURAMOYLTETRAPEPTIDE CARBOXYPEPTIDASE"/>
    <property type="match status" value="1"/>
</dbReference>
<dbReference type="SUPFAM" id="SSF52317">
    <property type="entry name" value="Class I glutamine amidotransferase-like"/>
    <property type="match status" value="1"/>
</dbReference>
<evidence type="ECO:0000256" key="6">
    <source>
        <dbReference type="PIRSR" id="PIRSR028757-1"/>
    </source>
</evidence>
<evidence type="ECO:0000256" key="1">
    <source>
        <dbReference type="ARBA" id="ARBA00010233"/>
    </source>
</evidence>
<feature type="active site" description="Charge relay system" evidence="6">
    <location>
        <position position="276"/>
    </location>
</feature>
<evidence type="ECO:0000256" key="3">
    <source>
        <dbReference type="ARBA" id="ARBA00022670"/>
    </source>
</evidence>
<dbReference type="AlphaFoldDB" id="A0A220U0X1"/>
<dbReference type="Proteomes" id="UP000198312">
    <property type="component" value="Chromosome"/>
</dbReference>
<dbReference type="InterPro" id="IPR003507">
    <property type="entry name" value="S66_fam"/>
</dbReference>
<dbReference type="PANTHER" id="PTHR30237:SF2">
    <property type="entry name" value="MUREIN TETRAPEPTIDE CARBOXYPEPTIDASE"/>
    <property type="match status" value="1"/>
</dbReference>
<evidence type="ECO:0000259" key="7">
    <source>
        <dbReference type="Pfam" id="PF02016"/>
    </source>
</evidence>
<keyword evidence="4" id="KW-0378">Hydrolase</keyword>
<evidence type="ECO:0000256" key="4">
    <source>
        <dbReference type="ARBA" id="ARBA00022801"/>
    </source>
</evidence>
<name>A0A220U0X1_9BACI</name>
<dbReference type="InterPro" id="IPR027461">
    <property type="entry name" value="Carboxypeptidase_A_C_sf"/>
</dbReference>
<proteinExistence type="inferred from homology"/>
<evidence type="ECO:0000313" key="9">
    <source>
        <dbReference type="EMBL" id="ASK61543.1"/>
    </source>
</evidence>
<sequence length="314" mass="33852">MAIKPPILQPGDTIGIVTLGSPLAAGIINSRIEILRSLGFEIVMGEYVYAANGFLAGTDEQRASDLMNMFADDRVKMILPTRGGVGVAGILPYLDYQYIQSHPKILSGYSDITILLNVLAQYSNLITFQSLMLIDFSMNTPPYNYDQFFTATSTFASPRKINNPPGIPQISRVPGNVTGPIVGGNLTSFVDTLGTPYEIDTKGKILLLEETHEPINTVYRYLNALKLAGKFEDCIGIVMGQCTECPVAYGVSYENLINEFVVPLGKPLLTNVTTAHGTYKAAIPIGAIGNLDTNNNALTILEPTVSLGDSPPSL</sequence>
<keyword evidence="3" id="KW-0645">Protease</keyword>
<dbReference type="Gene3D" id="3.50.30.60">
    <property type="entry name" value="LD-carboxypeptidase A C-terminal domain-like"/>
    <property type="match status" value="1"/>
</dbReference>
<keyword evidence="5" id="KW-0720">Serine protease</keyword>
<feature type="active site" description="Nucleophile" evidence="6">
    <location>
        <position position="110"/>
    </location>
</feature>
<gene>
    <name evidence="9" type="ORF">CFK37_04825</name>
</gene>